<evidence type="ECO:0000313" key="9">
    <source>
        <dbReference type="Proteomes" id="UP000203075"/>
    </source>
</evidence>
<dbReference type="PROSITE" id="PS00555">
    <property type="entry name" value="ICOSAH_VIR_COAT_S"/>
    <property type="match status" value="1"/>
</dbReference>
<dbReference type="Pfam" id="PF00729">
    <property type="entry name" value="Viral_coat"/>
    <property type="match status" value="1"/>
</dbReference>
<keyword evidence="5" id="KW-0946">Virion</keyword>
<protein>
    <recommendedName>
        <fullName evidence="3">Capsid protein</fullName>
    </recommendedName>
</protein>
<accession>Q84832</accession>
<dbReference type="KEGG" id="vg:1403811"/>
<comment type="similarity">
    <text evidence="2">Belongs to the icosahedral plant coat protein family.</text>
</comment>
<keyword evidence="4" id="KW-0167">Capsid protein</keyword>
<name>Q84832_9TOMB</name>
<dbReference type="InterPro" id="IPR000937">
    <property type="entry name" value="Capsid_prot_S-dom_vir"/>
</dbReference>
<dbReference type="GeneID" id="1403811"/>
<keyword evidence="9" id="KW-1185">Reference proteome</keyword>
<dbReference type="SUPFAM" id="SSF88633">
    <property type="entry name" value="Positive stranded ssRNA viruses"/>
    <property type="match status" value="1"/>
</dbReference>
<evidence type="ECO:0000256" key="2">
    <source>
        <dbReference type="ARBA" id="ARBA00007446"/>
    </source>
</evidence>
<dbReference type="GO" id="GO:0039617">
    <property type="term" value="C:T=3 icosahedral viral capsid"/>
    <property type="evidence" value="ECO:0007669"/>
    <property type="project" value="UniProtKB-KW"/>
</dbReference>
<feature type="domain" description="Icosahedral viral capsid protein S" evidence="7">
    <location>
        <begin position="66"/>
        <end position="256"/>
    </location>
</feature>
<evidence type="ECO:0000256" key="6">
    <source>
        <dbReference type="ARBA" id="ARBA00023060"/>
    </source>
</evidence>
<sequence length="373" mass="40146">MALVKRNNNMALIASEAGKLAAIKAGQVMLSPAGRELIWNGVNWVRRKLGRSKKSDVILHPGVLPGAIAAPVANTRIIRASKPKFTRSKGSVTIAHRELLGQFNNSSGLVVNGGVSGNVYRINPSNPVVFPWLQGIAASFDQYKFDRVQLQYVPMCATTETGRVAIYFDKDSQDVEPADRDELAIMAHLTESAPWCESTLSIPVDNIKRFMNDNTTTDPKLVDLGQIGLATYGGGSTNPVGDLFIHYTITLFEPQPLASLVETEQTGTGAAPFGANLVTVSSNATITIYTFEGPGVYLLALSQRAASFTTFVTAGGAVVNSHTTTITSGPAYQSICEYYCCYTWGSITYNGTLFGNYTLQVTRAKISNNATLI</sequence>
<reference evidence="8 9" key="1">
    <citation type="journal article" date="1995" name="J. Gen. Virol.">
        <title>Sequence analysis of pothos latent virus genomic RNA.</title>
        <authorList>
            <person name="Rubino L."/>
            <person name="Russo M."/>
            <person name="Martelli G.P."/>
        </authorList>
    </citation>
    <scope>NUCLEOTIDE SEQUENCE [LARGE SCALE GENOMIC DNA]</scope>
</reference>
<evidence type="ECO:0000256" key="1">
    <source>
        <dbReference type="ARBA" id="ARBA00004328"/>
    </source>
</evidence>
<comment type="subcellular location">
    <subcellularLocation>
        <location evidence="1">Virion</location>
    </subcellularLocation>
</comment>
<evidence type="ECO:0000313" key="8">
    <source>
        <dbReference type="EMBL" id="CAA60597.1"/>
    </source>
</evidence>
<evidence type="ECO:0000256" key="5">
    <source>
        <dbReference type="ARBA" id="ARBA00022844"/>
    </source>
</evidence>
<proteinExistence type="inferred from homology"/>
<keyword evidence="6" id="KW-1142">T=3 icosahedral capsid protein</keyword>
<dbReference type="Proteomes" id="UP000203075">
    <property type="component" value="Segment"/>
</dbReference>
<dbReference type="InterPro" id="IPR029053">
    <property type="entry name" value="Viral_coat"/>
</dbReference>
<evidence type="ECO:0000259" key="7">
    <source>
        <dbReference type="Pfam" id="PF00729"/>
    </source>
</evidence>
<organism evidence="8 9">
    <name type="scientific">Pothos latent virus</name>
    <dbReference type="NCBI Taxonomy" id="44562"/>
    <lineage>
        <taxon>Viruses</taxon>
        <taxon>Riboviria</taxon>
        <taxon>Orthornavirae</taxon>
        <taxon>Kitrinoviricota</taxon>
        <taxon>Tolucaviricetes</taxon>
        <taxon>Tolivirales</taxon>
        <taxon>Tombusviridae</taxon>
        <taxon>Procedovirinae</taxon>
        <taxon>Aureusvirus</taxon>
        <taxon>Aureusvirus aurei</taxon>
    </lineage>
</organism>
<dbReference type="EMBL" id="X87115">
    <property type="protein sequence ID" value="CAA60597.1"/>
    <property type="molecule type" value="Genomic_RNA"/>
</dbReference>
<evidence type="ECO:0000256" key="4">
    <source>
        <dbReference type="ARBA" id="ARBA00022561"/>
    </source>
</evidence>
<dbReference type="GO" id="GO:0005198">
    <property type="term" value="F:structural molecule activity"/>
    <property type="evidence" value="ECO:0007669"/>
    <property type="project" value="InterPro"/>
</dbReference>
<evidence type="ECO:0000256" key="3">
    <source>
        <dbReference type="ARBA" id="ARBA00018091"/>
    </source>
</evidence>
<dbReference type="Gene3D" id="2.60.120.20">
    <property type="match status" value="1"/>
</dbReference>
<dbReference type="OrthoDB" id="10131at10239"/>
<dbReference type="PRINTS" id="PR00233">
    <property type="entry name" value="ICOSAHEDRAL"/>
</dbReference>
<dbReference type="RefSeq" id="YP_009032636.1">
    <property type="nucleotide sequence ID" value="NC_000939.2"/>
</dbReference>